<dbReference type="CDD" id="cd11065">
    <property type="entry name" value="CYP64-like"/>
    <property type="match status" value="1"/>
</dbReference>
<accession>A0A8H5F250</accession>
<dbReference type="InterPro" id="IPR050364">
    <property type="entry name" value="Cytochrome_P450_fung"/>
</dbReference>
<evidence type="ECO:0000256" key="4">
    <source>
        <dbReference type="ARBA" id="ARBA00010617"/>
    </source>
</evidence>
<evidence type="ECO:0008006" key="17">
    <source>
        <dbReference type="Google" id="ProtNLM"/>
    </source>
</evidence>
<dbReference type="OrthoDB" id="21502at2759"/>
<dbReference type="InterPro" id="IPR002401">
    <property type="entry name" value="Cyt_P450_E_grp-I"/>
</dbReference>
<evidence type="ECO:0000256" key="12">
    <source>
        <dbReference type="ARBA" id="ARBA00023136"/>
    </source>
</evidence>
<keyword evidence="16" id="KW-1185">Reference proteome</keyword>
<keyword evidence="8" id="KW-1133">Transmembrane helix</keyword>
<evidence type="ECO:0000256" key="10">
    <source>
        <dbReference type="ARBA" id="ARBA00023004"/>
    </source>
</evidence>
<keyword evidence="5 14" id="KW-0349">Heme</keyword>
<evidence type="ECO:0000256" key="2">
    <source>
        <dbReference type="ARBA" id="ARBA00004167"/>
    </source>
</evidence>
<keyword evidence="7 14" id="KW-0479">Metal-binding</keyword>
<evidence type="ECO:0000256" key="5">
    <source>
        <dbReference type="ARBA" id="ARBA00022617"/>
    </source>
</evidence>
<dbReference type="GO" id="GO:0004497">
    <property type="term" value="F:monooxygenase activity"/>
    <property type="evidence" value="ECO:0007669"/>
    <property type="project" value="UniProtKB-KW"/>
</dbReference>
<evidence type="ECO:0000256" key="8">
    <source>
        <dbReference type="ARBA" id="ARBA00022989"/>
    </source>
</evidence>
<name>A0A8H5F250_9AGAR</name>
<dbReference type="Gene3D" id="3.30.559.10">
    <property type="entry name" value="Chloramphenicol acetyltransferase-like domain"/>
    <property type="match status" value="2"/>
</dbReference>
<evidence type="ECO:0000256" key="6">
    <source>
        <dbReference type="ARBA" id="ARBA00022692"/>
    </source>
</evidence>
<dbReference type="InterPro" id="IPR017972">
    <property type="entry name" value="Cyt_P450_CS"/>
</dbReference>
<dbReference type="PANTHER" id="PTHR46300">
    <property type="entry name" value="P450, PUTATIVE (EUROFUNG)-RELATED-RELATED"/>
    <property type="match status" value="1"/>
</dbReference>
<keyword evidence="13" id="KW-0325">Glycoprotein</keyword>
<evidence type="ECO:0000256" key="11">
    <source>
        <dbReference type="ARBA" id="ARBA00023033"/>
    </source>
</evidence>
<dbReference type="GO" id="GO:0016705">
    <property type="term" value="F:oxidoreductase activity, acting on paired donors, with incorporation or reduction of molecular oxygen"/>
    <property type="evidence" value="ECO:0007669"/>
    <property type="project" value="InterPro"/>
</dbReference>
<dbReference type="Proteomes" id="UP000567179">
    <property type="component" value="Unassembled WGS sequence"/>
</dbReference>
<organism evidence="15 16">
    <name type="scientific">Psilocybe cf. subviscida</name>
    <dbReference type="NCBI Taxonomy" id="2480587"/>
    <lineage>
        <taxon>Eukaryota</taxon>
        <taxon>Fungi</taxon>
        <taxon>Dikarya</taxon>
        <taxon>Basidiomycota</taxon>
        <taxon>Agaricomycotina</taxon>
        <taxon>Agaricomycetes</taxon>
        <taxon>Agaricomycetidae</taxon>
        <taxon>Agaricales</taxon>
        <taxon>Agaricineae</taxon>
        <taxon>Strophariaceae</taxon>
        <taxon>Psilocybe</taxon>
    </lineage>
</organism>
<dbReference type="Gene3D" id="1.10.630.10">
    <property type="entry name" value="Cytochrome P450"/>
    <property type="match status" value="3"/>
</dbReference>
<gene>
    <name evidence="15" type="ORF">D9619_001220</name>
</gene>
<evidence type="ECO:0000313" key="15">
    <source>
        <dbReference type="EMBL" id="KAF5320786.1"/>
    </source>
</evidence>
<keyword evidence="11" id="KW-0503">Monooxygenase</keyword>
<dbReference type="PROSITE" id="PS00086">
    <property type="entry name" value="CYTOCHROME_P450"/>
    <property type="match status" value="2"/>
</dbReference>
<comment type="pathway">
    <text evidence="3">Secondary metabolite biosynthesis.</text>
</comment>
<comment type="similarity">
    <text evidence="4">Belongs to the cytochrome P450 family.</text>
</comment>
<dbReference type="EMBL" id="JAACJJ010000028">
    <property type="protein sequence ID" value="KAF5320786.1"/>
    <property type="molecule type" value="Genomic_DNA"/>
</dbReference>
<proteinExistence type="inferred from homology"/>
<dbReference type="InterPro" id="IPR036396">
    <property type="entry name" value="Cyt_P450_sf"/>
</dbReference>
<dbReference type="InterPro" id="IPR001128">
    <property type="entry name" value="Cyt_P450"/>
</dbReference>
<dbReference type="PRINTS" id="PR00463">
    <property type="entry name" value="EP450I"/>
</dbReference>
<dbReference type="GO" id="GO:0005506">
    <property type="term" value="F:iron ion binding"/>
    <property type="evidence" value="ECO:0007669"/>
    <property type="project" value="InterPro"/>
</dbReference>
<dbReference type="GO" id="GO:0020037">
    <property type="term" value="F:heme binding"/>
    <property type="evidence" value="ECO:0007669"/>
    <property type="project" value="InterPro"/>
</dbReference>
<dbReference type="PANTHER" id="PTHR46300:SF2">
    <property type="entry name" value="CYTOCHROME P450 MONOOXYGENASE ALNH-RELATED"/>
    <property type="match status" value="1"/>
</dbReference>
<comment type="caution">
    <text evidence="15">The sequence shown here is derived from an EMBL/GenBank/DDBJ whole genome shotgun (WGS) entry which is preliminary data.</text>
</comment>
<dbReference type="Pfam" id="PF00067">
    <property type="entry name" value="p450"/>
    <property type="match status" value="2"/>
</dbReference>
<evidence type="ECO:0000313" key="16">
    <source>
        <dbReference type="Proteomes" id="UP000567179"/>
    </source>
</evidence>
<evidence type="ECO:0000256" key="14">
    <source>
        <dbReference type="PIRSR" id="PIRSR602401-1"/>
    </source>
</evidence>
<comment type="subcellular location">
    <subcellularLocation>
        <location evidence="2">Membrane</location>
        <topology evidence="2">Single-pass membrane protein</topology>
    </subcellularLocation>
</comment>
<evidence type="ECO:0000256" key="7">
    <source>
        <dbReference type="ARBA" id="ARBA00022723"/>
    </source>
</evidence>
<keyword evidence="10 14" id="KW-0408">Iron</keyword>
<comment type="cofactor">
    <cofactor evidence="1 14">
        <name>heme</name>
        <dbReference type="ChEBI" id="CHEBI:30413"/>
    </cofactor>
</comment>
<evidence type="ECO:0000256" key="9">
    <source>
        <dbReference type="ARBA" id="ARBA00023002"/>
    </source>
</evidence>
<keyword evidence="6" id="KW-0812">Transmembrane</keyword>
<protein>
    <recommendedName>
        <fullName evidence="17">Cytochrome P450</fullName>
    </recommendedName>
</protein>
<feature type="binding site" description="axial binding residue" evidence="14">
    <location>
        <position position="449"/>
    </location>
    <ligand>
        <name>heme</name>
        <dbReference type="ChEBI" id="CHEBI:30413"/>
    </ligand>
    <ligandPart>
        <name>Fe</name>
        <dbReference type="ChEBI" id="CHEBI:18248"/>
    </ligandPart>
</feature>
<reference evidence="15 16" key="1">
    <citation type="journal article" date="2020" name="ISME J.">
        <title>Uncovering the hidden diversity of litter-decomposition mechanisms in mushroom-forming fungi.</title>
        <authorList>
            <person name="Floudas D."/>
            <person name="Bentzer J."/>
            <person name="Ahren D."/>
            <person name="Johansson T."/>
            <person name="Persson P."/>
            <person name="Tunlid A."/>
        </authorList>
    </citation>
    <scope>NUCLEOTIDE SEQUENCE [LARGE SCALE GENOMIC DNA]</scope>
    <source>
        <strain evidence="15 16">CBS 101986</strain>
    </source>
</reference>
<sequence>MASFVALQGLEPTAWSQWTLFVVCVTIVIMGWKWLWAPKYPFSLPPSPPGWPLIGHIPHLNVPEPWKAYHKWCIDLGSSIIHLNMAGQIFIVLDSYEDCVELLEKRSASYSGRMRMPMVNELMGWNFSFAWMDYGNTWRDRRRLMLDAFNPDAVKAFRPLHLQFARDLLPKLLHSDDVVTEFRHIAGRTIIAIGYGLEVKAENDPFIQAAEVGNAALLNAIIPGKFLVDSIPILKYVPEWVPGATFKKKAREWREVTKIMLEMPFKAFLEDIKSGEATPSFAYNAFQNLSPSGIYTQENIKAVAGTLYQTGSDTTMALLGFCIRSLLDRPDIVKRIQEEIDLVTDNMRLPDFQDEDALPHLTAAIKETMRYWSLVPLSVPHAATSEDEYKGYTIPCGATIVPNTWAILHNEKVFPDPFKFWPERFLQGDSLEEIMAHYNVAWGYGRRTCVGRYMAFSMTWITLAQIFAVYDIDKAKDEHGNTIEPSSDITPSILLIIVLDTYEDCIELLEKRSATYSGRFNMFYDVMTDVSRLICIVFCRMTMTMVNELMGWGFNFAAMDYGSTWRDRRRLMHDAFNPVAVKSFQPLQLELARELLPGFQSTTNPLEKFKYLTGKTIMAVAYGIKVTPENDPFIETAQLANSTLLEAAIPGKFLVDAIPTLKYLPEWFPGATFKKKAREWKAATEAMVEMPWNAFLKDAVERRHSPAIFFRTTPSSASKEPVYIRKKISKLSQAHYTKLGPTQHDIVKKIHAEIDSVTENTRLPDFQDENAFPYLTATIKETLRYWSFVPLAVPHATSVEDNYKGAILHNEEVFCAPLHFKPERFLYGDNLEQVLAHYEVAWGYGRRACVGRHMAFSMVWITLAQILSVYNLEKVADEHGNIIEPSWKEVSSSILMFPPHYRCRFNAMFLGKKMDNIQTLIRHNCRVPGIYAIKIKRAGIATIQANVPKGGFVHSDLLCNMAVTVPEQYALYPLTVFDALFQRTTFVTGWLVEGNIDTTALASALDRATRKWRLLAGRLHSTKTGNDTKWYVKIPLGPIPEDYPTYTLTTSISPEPLSKYVKIPIPSTSTSLPMSVFLDSQIPRQYADWESTAHPLTCWKVVSFPAPANNGVSYTGIGFARCHGIFDGGGASQIMNALIAEIKGQEWAIPLVPHEGLNTNPVEEVLAEDLRIAESASRKEYQDYSGYTPLGAAGFVKLVAYHTKEKWWNGADRRIILLPKAVLSYITDDVKAALRKENRQVENVSTGDILVAWIFKTVYSTGVKPETVLHCTNLGSFRDLLKPKIETISTYPHNAFAPLPYPLLTAADIQAFPLHALANLFAASRASFSLYHVVAAYKVLHQTCFPTPPEAEETMAVSNVSASRILESDWTCLGSKRTLCSYRYQATPTDTMFANAVYIAGRLDDGSVVLDVTLNKVRFDLLSGEIQRLSARLARNQLYGGNAAKSKRS</sequence>
<dbReference type="InterPro" id="IPR023213">
    <property type="entry name" value="CAT-like_dom_sf"/>
</dbReference>
<evidence type="ECO:0000256" key="13">
    <source>
        <dbReference type="ARBA" id="ARBA00023180"/>
    </source>
</evidence>
<evidence type="ECO:0000256" key="1">
    <source>
        <dbReference type="ARBA" id="ARBA00001971"/>
    </source>
</evidence>
<dbReference type="SUPFAM" id="SSF48264">
    <property type="entry name" value="Cytochrome P450"/>
    <property type="match status" value="2"/>
</dbReference>
<keyword evidence="12" id="KW-0472">Membrane</keyword>
<keyword evidence="9" id="KW-0560">Oxidoreductase</keyword>
<evidence type="ECO:0000256" key="3">
    <source>
        <dbReference type="ARBA" id="ARBA00005179"/>
    </source>
</evidence>